<evidence type="ECO:0000313" key="4">
    <source>
        <dbReference type="Proteomes" id="UP000230069"/>
    </source>
</evidence>
<dbReference type="GO" id="GO:0046872">
    <property type="term" value="F:metal ion binding"/>
    <property type="evidence" value="ECO:0007669"/>
    <property type="project" value="UniProtKB-KW"/>
</dbReference>
<dbReference type="InterPro" id="IPR008250">
    <property type="entry name" value="ATPase_P-typ_transduc_dom_A_sf"/>
</dbReference>
<sequence>MYSKRRVIAGRSVVDESMLTRESLPVYKERDLTVSAGTVEWDGPLKLEATTAGSMSTISKIVRMMACCSFLDIGCPR</sequence>
<evidence type="ECO:0000256" key="1">
    <source>
        <dbReference type="ARBA" id="ARBA00022723"/>
    </source>
</evidence>
<gene>
    <name evidence="3" type="ORF">AQUCO_11100012v1</name>
</gene>
<evidence type="ECO:0000313" key="3">
    <source>
        <dbReference type="EMBL" id="PIA25550.1"/>
    </source>
</evidence>
<dbReference type="Proteomes" id="UP000230069">
    <property type="component" value="Unassembled WGS sequence"/>
</dbReference>
<dbReference type="InterPro" id="IPR059000">
    <property type="entry name" value="ATPase_P-type_domA"/>
</dbReference>
<reference evidence="3 4" key="1">
    <citation type="submission" date="2017-09" db="EMBL/GenBank/DDBJ databases">
        <title>WGS assembly of Aquilegia coerulea Goldsmith.</title>
        <authorList>
            <person name="Hodges S."/>
            <person name="Kramer E."/>
            <person name="Nordborg M."/>
            <person name="Tomkins J."/>
            <person name="Borevitz J."/>
            <person name="Derieg N."/>
            <person name="Yan J."/>
            <person name="Mihaltcheva S."/>
            <person name="Hayes R.D."/>
            <person name="Rokhsar D."/>
        </authorList>
    </citation>
    <scope>NUCLEOTIDE SEQUENCE [LARGE SCALE GENOMIC DNA]</scope>
    <source>
        <strain evidence="4">cv. Goldsmith</strain>
    </source>
</reference>
<dbReference type="InParanoid" id="A0A2G5C2P5"/>
<dbReference type="SUPFAM" id="SSF81653">
    <property type="entry name" value="Calcium ATPase, transduction domain A"/>
    <property type="match status" value="1"/>
</dbReference>
<name>A0A2G5C2P5_AQUCA</name>
<proteinExistence type="predicted"/>
<evidence type="ECO:0000259" key="2">
    <source>
        <dbReference type="Pfam" id="PF00122"/>
    </source>
</evidence>
<dbReference type="PANTHER" id="PTHR46594:SF4">
    <property type="entry name" value="P-TYPE CATION-TRANSPORTING ATPASE"/>
    <property type="match status" value="1"/>
</dbReference>
<feature type="domain" description="P-type ATPase A" evidence="2">
    <location>
        <begin position="6"/>
        <end position="65"/>
    </location>
</feature>
<keyword evidence="4" id="KW-1185">Reference proteome</keyword>
<protein>
    <recommendedName>
        <fullName evidence="2">P-type ATPase A domain-containing protein</fullName>
    </recommendedName>
</protein>
<dbReference type="STRING" id="218851.A0A2G5C2P5"/>
<dbReference type="EMBL" id="KZ305127">
    <property type="protein sequence ID" value="PIA25550.1"/>
    <property type="molecule type" value="Genomic_DNA"/>
</dbReference>
<dbReference type="Gene3D" id="2.70.150.10">
    <property type="entry name" value="Calcium-transporting ATPase, cytoplasmic transduction domain A"/>
    <property type="match status" value="1"/>
</dbReference>
<accession>A0A2G5C2P5</accession>
<organism evidence="3 4">
    <name type="scientific">Aquilegia coerulea</name>
    <name type="common">Rocky mountain columbine</name>
    <dbReference type="NCBI Taxonomy" id="218851"/>
    <lineage>
        <taxon>Eukaryota</taxon>
        <taxon>Viridiplantae</taxon>
        <taxon>Streptophyta</taxon>
        <taxon>Embryophyta</taxon>
        <taxon>Tracheophyta</taxon>
        <taxon>Spermatophyta</taxon>
        <taxon>Magnoliopsida</taxon>
        <taxon>Ranunculales</taxon>
        <taxon>Ranunculaceae</taxon>
        <taxon>Thalictroideae</taxon>
        <taxon>Aquilegia</taxon>
    </lineage>
</organism>
<keyword evidence="1" id="KW-0479">Metal-binding</keyword>
<dbReference type="AlphaFoldDB" id="A0A2G5C2P5"/>
<dbReference type="OrthoDB" id="432719at2759"/>
<dbReference type="PANTHER" id="PTHR46594">
    <property type="entry name" value="P-TYPE CATION-TRANSPORTING ATPASE"/>
    <property type="match status" value="1"/>
</dbReference>
<dbReference type="Pfam" id="PF00122">
    <property type="entry name" value="E1-E2_ATPase"/>
    <property type="match status" value="1"/>
</dbReference>